<evidence type="ECO:0000259" key="1">
    <source>
        <dbReference type="Pfam" id="PF00534"/>
    </source>
</evidence>
<accession>A0A0F9KIJ4</accession>
<dbReference type="PANTHER" id="PTHR45947">
    <property type="entry name" value="SULFOQUINOVOSYL TRANSFERASE SQD2"/>
    <property type="match status" value="1"/>
</dbReference>
<dbReference type="GO" id="GO:0016757">
    <property type="term" value="F:glycosyltransferase activity"/>
    <property type="evidence" value="ECO:0007669"/>
    <property type="project" value="InterPro"/>
</dbReference>
<comment type="caution">
    <text evidence="3">The sequence shown here is derived from an EMBL/GenBank/DDBJ whole genome shotgun (WGS) entry which is preliminary data.</text>
</comment>
<dbReference type="PANTHER" id="PTHR45947:SF3">
    <property type="entry name" value="SULFOQUINOVOSYL TRANSFERASE SQD2"/>
    <property type="match status" value="1"/>
</dbReference>
<name>A0A0F9KIJ4_9ZZZZ</name>
<gene>
    <name evidence="3" type="ORF">LCGC14_1699120</name>
</gene>
<feature type="domain" description="Glycosyltransferase subfamily 4-like N-terminal" evidence="2">
    <location>
        <begin position="43"/>
        <end position="198"/>
    </location>
</feature>
<proteinExistence type="predicted"/>
<reference evidence="3" key="1">
    <citation type="journal article" date="2015" name="Nature">
        <title>Complex archaea that bridge the gap between prokaryotes and eukaryotes.</title>
        <authorList>
            <person name="Spang A."/>
            <person name="Saw J.H."/>
            <person name="Jorgensen S.L."/>
            <person name="Zaremba-Niedzwiedzka K."/>
            <person name="Martijn J."/>
            <person name="Lind A.E."/>
            <person name="van Eijk R."/>
            <person name="Schleper C."/>
            <person name="Guy L."/>
            <person name="Ettema T.J."/>
        </authorList>
    </citation>
    <scope>NUCLEOTIDE SEQUENCE</scope>
</reference>
<dbReference type="InterPro" id="IPR028098">
    <property type="entry name" value="Glyco_trans_4-like_N"/>
</dbReference>
<protein>
    <submittedName>
        <fullName evidence="3">Uncharacterized protein</fullName>
    </submittedName>
</protein>
<dbReference type="Pfam" id="PF13439">
    <property type="entry name" value="Glyco_transf_4"/>
    <property type="match status" value="1"/>
</dbReference>
<dbReference type="Gene3D" id="3.40.50.2000">
    <property type="entry name" value="Glycogen Phosphorylase B"/>
    <property type="match status" value="2"/>
</dbReference>
<dbReference type="Pfam" id="PF00534">
    <property type="entry name" value="Glycos_transf_1"/>
    <property type="match status" value="1"/>
</dbReference>
<evidence type="ECO:0000313" key="3">
    <source>
        <dbReference type="EMBL" id="KKM15135.1"/>
    </source>
</evidence>
<dbReference type="InterPro" id="IPR001296">
    <property type="entry name" value="Glyco_trans_1"/>
</dbReference>
<dbReference type="EMBL" id="LAZR01014980">
    <property type="protein sequence ID" value="KKM15135.1"/>
    <property type="molecule type" value="Genomic_DNA"/>
</dbReference>
<feature type="domain" description="Glycosyl transferase family 1" evidence="1">
    <location>
        <begin position="199"/>
        <end position="372"/>
    </location>
</feature>
<evidence type="ECO:0000259" key="2">
    <source>
        <dbReference type="Pfam" id="PF13439"/>
    </source>
</evidence>
<sequence>SDEIDHHWARRHMAVKIYHKTPTVLHVATINHPIGPDLSYAPIETVIHNIDKGLHSLGHRSIVACSGDSRVAGEHYVTVDHSIGEYCSDKTLAWRRTMNMHLSRALGRARMGDIDVIHMHDADAVEFIYDDAFSINVPVVMTLHVPAKDSLLEGAYQRWCNPSSSPLVYCAAISGYQKKQYSYLLNTVDVVHHGIDVEEFPVKDAPNKGSYLFTIGRITRDKGQDKAIELAKRTGSKLIIAGCIQNKTADREFFASMKDSIDLTVEAGEYLDDNDYYSGVIKPLLDCDKQIIYIGEISSEHKKQWYRHARATLFPIQWGEPFGLVVIESMACGTPVIAFNRGSVPEIIVDGKTGFVVDSMSDMIGAIDRIDDIDPRECRRHVWKNFSIAKMALNYSELYHQIIGSHKTSDSHSIFSTGHPSEPLHHGLS</sequence>
<dbReference type="AlphaFoldDB" id="A0A0F9KIJ4"/>
<organism evidence="3">
    <name type="scientific">marine sediment metagenome</name>
    <dbReference type="NCBI Taxonomy" id="412755"/>
    <lineage>
        <taxon>unclassified sequences</taxon>
        <taxon>metagenomes</taxon>
        <taxon>ecological metagenomes</taxon>
    </lineage>
</organism>
<dbReference type="SUPFAM" id="SSF53756">
    <property type="entry name" value="UDP-Glycosyltransferase/glycogen phosphorylase"/>
    <property type="match status" value="1"/>
</dbReference>
<feature type="non-terminal residue" evidence="3">
    <location>
        <position position="1"/>
    </location>
</feature>
<dbReference type="InterPro" id="IPR050194">
    <property type="entry name" value="Glycosyltransferase_grp1"/>
</dbReference>